<dbReference type="OrthoDB" id="8194122at2759"/>
<keyword evidence="6" id="KW-0732">Signal</keyword>
<dbReference type="InterPro" id="IPR044925">
    <property type="entry name" value="His-Me_finger_sf"/>
</dbReference>
<feature type="signal peptide" evidence="6">
    <location>
        <begin position="1"/>
        <end position="23"/>
    </location>
</feature>
<sequence>MGNKILFHTLVLYVLIVSNVAWAQNCQLTEANMRRDFIFIHNNDILRTDYIPDGDTLTLYCNERTQAVHLTCSRGVLQAMPAGAACTDRLKLTVQATKKPCSASGVSGELYDMVYKWSTGHTITLYSICYSTQRETVLYSTHRTYGFNLATPIYNQRLRPTFKQLGHMNGARVKSFEADDVYQRFNTLLGPQQTCIKSNRDFALQRGHMANSQDFLTYDQMDATFLYMNVVPMARGCNIRNWKHVENWIHKLPSATTYATVLSGTHDVQYLQHSQTHRFVPIYLMAGEKNPMPMWLYKVVKYNNRCHVFVTLNDHSKNPAIRATNICQPTQCPQGISFSSDPEACISFCCDYSDFVQQVGNHAKLC</sequence>
<dbReference type="GO" id="GO:0006309">
    <property type="term" value="P:apoptotic DNA fragmentation"/>
    <property type="evidence" value="ECO:0007669"/>
    <property type="project" value="TreeGrafter"/>
</dbReference>
<reference evidence="8" key="1">
    <citation type="submission" date="2020-05" db="UniProtKB">
        <authorList>
            <consortium name="EnsemblMetazoa"/>
        </authorList>
    </citation>
    <scope>IDENTIFICATION</scope>
    <source>
        <strain evidence="8">Aabys</strain>
    </source>
</reference>
<organism evidence="8">
    <name type="scientific">Musca domestica</name>
    <name type="common">House fly</name>
    <dbReference type="NCBI Taxonomy" id="7370"/>
    <lineage>
        <taxon>Eukaryota</taxon>
        <taxon>Metazoa</taxon>
        <taxon>Ecdysozoa</taxon>
        <taxon>Arthropoda</taxon>
        <taxon>Hexapoda</taxon>
        <taxon>Insecta</taxon>
        <taxon>Pterygota</taxon>
        <taxon>Neoptera</taxon>
        <taxon>Endopterygota</taxon>
        <taxon>Diptera</taxon>
        <taxon>Brachycera</taxon>
        <taxon>Muscomorpha</taxon>
        <taxon>Muscoidea</taxon>
        <taxon>Muscidae</taxon>
        <taxon>Musca</taxon>
    </lineage>
</organism>
<dbReference type="KEGG" id="mde:101901679"/>
<feature type="chain" id="PRO_5044559890" description="DNA/RNA non-specific endonuclease/pyrophosphatase/phosphodiesterase domain-containing protein" evidence="6">
    <location>
        <begin position="24"/>
        <end position="366"/>
    </location>
</feature>
<dbReference type="EnsemblMetazoa" id="MDOA001491-RA">
    <property type="protein sequence ID" value="MDOA001491-PA"/>
    <property type="gene ID" value="MDOA001491"/>
</dbReference>
<dbReference type="AlphaFoldDB" id="A0A1I8M5M8"/>
<evidence type="ECO:0000256" key="2">
    <source>
        <dbReference type="ARBA" id="ARBA00022722"/>
    </source>
</evidence>
<feature type="active site" description="Proton acceptor" evidence="4">
    <location>
        <position position="208"/>
    </location>
</feature>
<dbReference type="VEuPathDB" id="VectorBase:MDOA001491"/>
<dbReference type="InterPro" id="IPR044929">
    <property type="entry name" value="DNA/RNA_non-sp_Endonuclease_sf"/>
</dbReference>
<feature type="domain" description="DNA/RNA non-specific endonuclease/pyrophosphatase/phosphodiesterase" evidence="7">
    <location>
        <begin position="122"/>
        <end position="355"/>
    </location>
</feature>
<accession>A0A1I8M5M8</accession>
<evidence type="ECO:0000256" key="4">
    <source>
        <dbReference type="PIRSR" id="PIRSR640255-1"/>
    </source>
</evidence>
<evidence type="ECO:0000256" key="3">
    <source>
        <dbReference type="ARBA" id="ARBA00022759"/>
    </source>
</evidence>
<dbReference type="GO" id="GO:0005634">
    <property type="term" value="C:nucleus"/>
    <property type="evidence" value="ECO:0007669"/>
    <property type="project" value="TreeGrafter"/>
</dbReference>
<evidence type="ECO:0000256" key="6">
    <source>
        <dbReference type="SAM" id="SignalP"/>
    </source>
</evidence>
<dbReference type="PANTHER" id="PTHR13966">
    <property type="entry name" value="ENDONUCLEASE RELATED"/>
    <property type="match status" value="1"/>
</dbReference>
<dbReference type="GO" id="GO:0005743">
    <property type="term" value="C:mitochondrial inner membrane"/>
    <property type="evidence" value="ECO:0007669"/>
    <property type="project" value="TreeGrafter"/>
</dbReference>
<keyword evidence="5" id="KW-0479">Metal-binding</keyword>
<dbReference type="STRING" id="7370.A0A1I8M5M8"/>
<evidence type="ECO:0000256" key="5">
    <source>
        <dbReference type="PIRSR" id="PIRSR640255-2"/>
    </source>
</evidence>
<dbReference type="Gene3D" id="3.40.570.10">
    <property type="entry name" value="Extracellular Endonuclease, subunit A"/>
    <property type="match status" value="1"/>
</dbReference>
<evidence type="ECO:0000256" key="1">
    <source>
        <dbReference type="ARBA" id="ARBA00010052"/>
    </source>
</evidence>
<feature type="binding site" evidence="5">
    <location>
        <position position="238"/>
    </location>
    <ligand>
        <name>Mg(2+)</name>
        <dbReference type="ChEBI" id="CHEBI:18420"/>
        <note>catalytic</note>
    </ligand>
</feature>
<dbReference type="PANTHER" id="PTHR13966:SF17">
    <property type="entry name" value="ENDONUCLEASE-RELATED"/>
    <property type="match status" value="1"/>
</dbReference>
<dbReference type="GO" id="GO:0000014">
    <property type="term" value="F:single-stranded DNA endodeoxyribonuclease activity"/>
    <property type="evidence" value="ECO:0007669"/>
    <property type="project" value="TreeGrafter"/>
</dbReference>
<dbReference type="SMART" id="SM00892">
    <property type="entry name" value="Endonuclease_NS"/>
    <property type="match status" value="1"/>
</dbReference>
<dbReference type="Pfam" id="PF01223">
    <property type="entry name" value="Endonuclease_NS"/>
    <property type="match status" value="1"/>
</dbReference>
<keyword evidence="3" id="KW-0255">Endonuclease</keyword>
<dbReference type="SUPFAM" id="SSF54060">
    <property type="entry name" value="His-Me finger endonucleases"/>
    <property type="match status" value="1"/>
</dbReference>
<name>A0A1I8M5M8_MUSDO</name>
<dbReference type="InterPro" id="IPR040255">
    <property type="entry name" value="Non-specific_endonuclease"/>
</dbReference>
<dbReference type="GO" id="GO:0046872">
    <property type="term" value="F:metal ion binding"/>
    <property type="evidence" value="ECO:0007669"/>
    <property type="project" value="UniProtKB-KW"/>
</dbReference>
<dbReference type="RefSeq" id="XP_005178282.2">
    <property type="nucleotide sequence ID" value="XM_005178225.4"/>
</dbReference>
<dbReference type="GO" id="GO:0004521">
    <property type="term" value="F:RNA endonuclease activity"/>
    <property type="evidence" value="ECO:0007669"/>
    <property type="project" value="TreeGrafter"/>
</dbReference>
<evidence type="ECO:0000313" key="8">
    <source>
        <dbReference type="EnsemblMetazoa" id="MDOA001491-PA"/>
    </source>
</evidence>
<dbReference type="VEuPathDB" id="VectorBase:MDOMA2_011569"/>
<evidence type="ECO:0000259" key="7">
    <source>
        <dbReference type="SMART" id="SM00892"/>
    </source>
</evidence>
<proteinExistence type="inferred from homology"/>
<gene>
    <name evidence="8" type="primary">101901679</name>
</gene>
<dbReference type="InterPro" id="IPR001604">
    <property type="entry name" value="Endo_G_ENPP1-like_dom"/>
</dbReference>
<keyword evidence="3" id="KW-0378">Hydrolase</keyword>
<protein>
    <recommendedName>
        <fullName evidence="7">DNA/RNA non-specific endonuclease/pyrophosphatase/phosphodiesterase domain-containing protein</fullName>
    </recommendedName>
</protein>
<comment type="similarity">
    <text evidence="1">Belongs to the DNA/RNA non-specific endonuclease family.</text>
</comment>
<keyword evidence="2" id="KW-0540">Nuclease</keyword>
<dbReference type="GO" id="GO:0003676">
    <property type="term" value="F:nucleic acid binding"/>
    <property type="evidence" value="ECO:0007669"/>
    <property type="project" value="InterPro"/>
</dbReference>
<dbReference type="eggNOG" id="ENOG502T8DK">
    <property type="taxonomic scope" value="Eukaryota"/>
</dbReference>